<evidence type="ECO:0000256" key="4">
    <source>
        <dbReference type="RuleBase" id="RU369065"/>
    </source>
</evidence>
<dbReference type="Proteomes" id="UP001327560">
    <property type="component" value="Chromosome 5"/>
</dbReference>
<dbReference type="InterPro" id="IPR040390">
    <property type="entry name" value="TIFY/JAZ"/>
</dbReference>
<dbReference type="AlphaFoldDB" id="A0AAQ3KFI2"/>
<gene>
    <name evidence="7" type="ORF">Cni_G16649</name>
</gene>
<comment type="similarity">
    <text evidence="1 4">Belongs to the TIFY/JAZ family.</text>
</comment>
<dbReference type="InterPro" id="IPR010399">
    <property type="entry name" value="Tify_dom"/>
</dbReference>
<reference evidence="7 8" key="1">
    <citation type="submission" date="2023-10" db="EMBL/GenBank/DDBJ databases">
        <title>Chromosome-scale genome assembly provides insights into flower coloration mechanisms of Canna indica.</title>
        <authorList>
            <person name="Li C."/>
        </authorList>
    </citation>
    <scope>NUCLEOTIDE SEQUENCE [LARGE SCALE GENOMIC DNA]</scope>
    <source>
        <tissue evidence="7">Flower</tissue>
    </source>
</reference>
<dbReference type="SMART" id="SM00979">
    <property type="entry name" value="TIFY"/>
    <property type="match status" value="1"/>
</dbReference>
<evidence type="ECO:0000256" key="5">
    <source>
        <dbReference type="SAM" id="MobiDB-lite"/>
    </source>
</evidence>
<dbReference type="PANTHER" id="PTHR33077">
    <property type="entry name" value="PROTEIN TIFY 4A-RELATED-RELATED"/>
    <property type="match status" value="1"/>
</dbReference>
<keyword evidence="4" id="KW-0539">Nucleus</keyword>
<dbReference type="Pfam" id="PF09425">
    <property type="entry name" value="Jas_motif"/>
    <property type="match status" value="1"/>
</dbReference>
<organism evidence="7 8">
    <name type="scientific">Canna indica</name>
    <name type="common">Indian-shot</name>
    <dbReference type="NCBI Taxonomy" id="4628"/>
    <lineage>
        <taxon>Eukaryota</taxon>
        <taxon>Viridiplantae</taxon>
        <taxon>Streptophyta</taxon>
        <taxon>Embryophyta</taxon>
        <taxon>Tracheophyta</taxon>
        <taxon>Spermatophyta</taxon>
        <taxon>Magnoliopsida</taxon>
        <taxon>Liliopsida</taxon>
        <taxon>Zingiberales</taxon>
        <taxon>Cannaceae</taxon>
        <taxon>Canna</taxon>
    </lineage>
</organism>
<protein>
    <recommendedName>
        <fullName evidence="4">Protein TIFY</fullName>
    </recommendedName>
    <alternativeName>
        <fullName evidence="4">Jasmonate ZIM domain-containing protein</fullName>
    </alternativeName>
</protein>
<evidence type="ECO:0000256" key="3">
    <source>
        <dbReference type="ARBA" id="ARBA00022843"/>
    </source>
</evidence>
<evidence type="ECO:0000313" key="8">
    <source>
        <dbReference type="Proteomes" id="UP001327560"/>
    </source>
</evidence>
<keyword evidence="2 4" id="KW-1184">Jasmonic acid signaling pathway</keyword>
<evidence type="ECO:0000313" key="7">
    <source>
        <dbReference type="EMBL" id="WOL07899.1"/>
    </source>
</evidence>
<comment type="subcellular location">
    <subcellularLocation>
        <location evidence="4">Nucleus</location>
    </subcellularLocation>
</comment>
<dbReference type="GO" id="GO:0009611">
    <property type="term" value="P:response to wounding"/>
    <property type="evidence" value="ECO:0007669"/>
    <property type="project" value="UniProtKB-UniRule"/>
</dbReference>
<evidence type="ECO:0000256" key="2">
    <source>
        <dbReference type="ARBA" id="ARBA00022819"/>
    </source>
</evidence>
<proteinExistence type="inferred from homology"/>
<feature type="region of interest" description="Disordered" evidence="5">
    <location>
        <begin position="61"/>
        <end position="98"/>
    </location>
</feature>
<sequence>MEISCDLDLRLRLGGDGDRPINSSRMSRQQQQLAIFYNGQICFCDATEIKARAIISMAKREMDDQMMKKRRQQQGGGEEMKESSPAQNPERLLMNPELPMKRSLQRFLQKRKSRLNAASPYCADCVPPHRSAVSSRTTSIFGVRVLEC</sequence>
<feature type="domain" description="Tify" evidence="6">
    <location>
        <begin position="26"/>
        <end position="60"/>
    </location>
</feature>
<dbReference type="GO" id="GO:2000022">
    <property type="term" value="P:regulation of jasmonic acid mediated signaling pathway"/>
    <property type="evidence" value="ECO:0007669"/>
    <property type="project" value="UniProtKB-UniRule"/>
</dbReference>
<dbReference type="Pfam" id="PF06200">
    <property type="entry name" value="tify"/>
    <property type="match status" value="1"/>
</dbReference>
<evidence type="ECO:0000256" key="1">
    <source>
        <dbReference type="ARBA" id="ARBA00008614"/>
    </source>
</evidence>
<dbReference type="GO" id="GO:0005634">
    <property type="term" value="C:nucleus"/>
    <property type="evidence" value="ECO:0007669"/>
    <property type="project" value="UniProtKB-SubCell"/>
</dbReference>
<comment type="domain">
    <text evidence="4">The jas domain is required for interaction with COI1.</text>
</comment>
<dbReference type="PANTHER" id="PTHR33077:SF17">
    <property type="entry name" value="PROTEIN TIFY 5B"/>
    <property type="match status" value="1"/>
</dbReference>
<keyword evidence="8" id="KW-1185">Reference proteome</keyword>
<name>A0AAQ3KFI2_9LILI</name>
<dbReference type="InterPro" id="IPR018467">
    <property type="entry name" value="CCT_CS"/>
</dbReference>
<comment type="function">
    <text evidence="4">Repressor of jasmonate responses.</text>
</comment>
<dbReference type="GO" id="GO:0031347">
    <property type="term" value="P:regulation of defense response"/>
    <property type="evidence" value="ECO:0007669"/>
    <property type="project" value="UniProtKB-UniRule"/>
</dbReference>
<keyword evidence="3" id="KW-0832">Ubl conjugation</keyword>
<dbReference type="EMBL" id="CP136894">
    <property type="protein sequence ID" value="WOL07899.1"/>
    <property type="molecule type" value="Genomic_DNA"/>
</dbReference>
<accession>A0AAQ3KFI2</accession>
<evidence type="ECO:0000259" key="6">
    <source>
        <dbReference type="PROSITE" id="PS51320"/>
    </source>
</evidence>
<dbReference type="PROSITE" id="PS51320">
    <property type="entry name" value="TIFY"/>
    <property type="match status" value="1"/>
</dbReference>